<sequence length="334" mass="37481">MPFPVTSAIAMLEGFGMLGLDAGTIRAHAGIALRDLADTTAHLSDEKFARMWGHAFELTGRDSLSIEVAQRLPLGSFGLFDYLVASAASIGEALDALARYFDLVGEGMLLEIDRSRRGRVWVRVHNARIFEGLEVSDEFTLAAILLRLQTLAVEPIPTIQVNLVRRSVTDRGHWEKLWGTKVRFRSPSSSLCLADTACAIPLRTADPRLQRVLRRTVHEARALPPSLLLVARTTLRNLLRGSTLSEAQLARSLSMSVRSLQRRLRDVGTSYRLLLDEVRHEEAIRMLESTPTPLAQVALALGFREQASFTRAFRRWTGHSPRAWIHDNPRRYDR</sequence>
<dbReference type="InterPro" id="IPR009057">
    <property type="entry name" value="Homeodomain-like_sf"/>
</dbReference>
<dbReference type="InterPro" id="IPR018060">
    <property type="entry name" value="HTH_AraC"/>
</dbReference>
<dbReference type="EMBL" id="CP089983">
    <property type="protein sequence ID" value="WXB05376.1"/>
    <property type="molecule type" value="Genomic_DNA"/>
</dbReference>
<dbReference type="Gene3D" id="1.10.10.60">
    <property type="entry name" value="Homeodomain-like"/>
    <property type="match status" value="1"/>
</dbReference>
<evidence type="ECO:0000256" key="1">
    <source>
        <dbReference type="ARBA" id="ARBA00023015"/>
    </source>
</evidence>
<name>A0ABZ2L359_9BACT</name>
<evidence type="ECO:0000256" key="2">
    <source>
        <dbReference type="ARBA" id="ARBA00023125"/>
    </source>
</evidence>
<dbReference type="Proteomes" id="UP001374803">
    <property type="component" value="Chromosome"/>
</dbReference>
<organism evidence="5 6">
    <name type="scientific">Pendulispora rubella</name>
    <dbReference type="NCBI Taxonomy" id="2741070"/>
    <lineage>
        <taxon>Bacteria</taxon>
        <taxon>Pseudomonadati</taxon>
        <taxon>Myxococcota</taxon>
        <taxon>Myxococcia</taxon>
        <taxon>Myxococcales</taxon>
        <taxon>Sorangiineae</taxon>
        <taxon>Pendulisporaceae</taxon>
        <taxon>Pendulispora</taxon>
    </lineage>
</organism>
<dbReference type="PANTHER" id="PTHR47894">
    <property type="entry name" value="HTH-TYPE TRANSCRIPTIONAL REGULATOR GADX"/>
    <property type="match status" value="1"/>
</dbReference>
<protein>
    <submittedName>
        <fullName evidence="5">AraC family transcriptional regulator</fullName>
    </submittedName>
</protein>
<evidence type="ECO:0000313" key="5">
    <source>
        <dbReference type="EMBL" id="WXB05376.1"/>
    </source>
</evidence>
<reference evidence="5" key="1">
    <citation type="submission" date="2021-12" db="EMBL/GenBank/DDBJ databases">
        <title>Discovery of the Pendulisporaceae a myxobacterial family with distinct sporulation behavior and unique specialized metabolism.</title>
        <authorList>
            <person name="Garcia R."/>
            <person name="Popoff A."/>
            <person name="Bader C.D."/>
            <person name="Loehr J."/>
            <person name="Walesch S."/>
            <person name="Walt C."/>
            <person name="Boldt J."/>
            <person name="Bunk B."/>
            <person name="Haeckl F.J.F.P.J."/>
            <person name="Gunesch A.P."/>
            <person name="Birkelbach J."/>
            <person name="Nuebel U."/>
            <person name="Pietschmann T."/>
            <person name="Bach T."/>
            <person name="Mueller R."/>
        </authorList>
    </citation>
    <scope>NUCLEOTIDE SEQUENCE</scope>
    <source>
        <strain evidence="5">MSr11367</strain>
    </source>
</reference>
<evidence type="ECO:0000256" key="3">
    <source>
        <dbReference type="ARBA" id="ARBA00023163"/>
    </source>
</evidence>
<dbReference type="SUPFAM" id="SSF46689">
    <property type="entry name" value="Homeodomain-like"/>
    <property type="match status" value="1"/>
</dbReference>
<dbReference type="PROSITE" id="PS01124">
    <property type="entry name" value="HTH_ARAC_FAMILY_2"/>
    <property type="match status" value="1"/>
</dbReference>
<evidence type="ECO:0000259" key="4">
    <source>
        <dbReference type="PROSITE" id="PS01124"/>
    </source>
</evidence>
<keyword evidence="3" id="KW-0804">Transcription</keyword>
<proteinExistence type="predicted"/>
<dbReference type="Pfam" id="PF12833">
    <property type="entry name" value="HTH_18"/>
    <property type="match status" value="1"/>
</dbReference>
<dbReference type="SMART" id="SM00342">
    <property type="entry name" value="HTH_ARAC"/>
    <property type="match status" value="1"/>
</dbReference>
<keyword evidence="2" id="KW-0238">DNA-binding</keyword>
<dbReference type="RefSeq" id="WP_394835020.1">
    <property type="nucleotide sequence ID" value="NZ_CP089929.1"/>
</dbReference>
<gene>
    <name evidence="5" type="ORF">LVJ94_51835</name>
</gene>
<feature type="domain" description="HTH araC/xylS-type" evidence="4">
    <location>
        <begin position="228"/>
        <end position="327"/>
    </location>
</feature>
<dbReference type="InterPro" id="IPR032687">
    <property type="entry name" value="AraC-type_N"/>
</dbReference>
<keyword evidence="6" id="KW-1185">Reference proteome</keyword>
<dbReference type="PANTHER" id="PTHR47894:SF1">
    <property type="entry name" value="HTH-TYPE TRANSCRIPTIONAL REGULATOR VQSM"/>
    <property type="match status" value="1"/>
</dbReference>
<evidence type="ECO:0000313" key="6">
    <source>
        <dbReference type="Proteomes" id="UP001374803"/>
    </source>
</evidence>
<keyword evidence="1" id="KW-0805">Transcription regulation</keyword>
<accession>A0ABZ2L359</accession>
<dbReference type="Pfam" id="PF12625">
    <property type="entry name" value="Arabinose_bd"/>
    <property type="match status" value="1"/>
</dbReference>